<dbReference type="InterPro" id="IPR003749">
    <property type="entry name" value="ThiS/MoaD-like"/>
</dbReference>
<evidence type="ECO:0000313" key="2">
    <source>
        <dbReference type="Proteomes" id="UP001238179"/>
    </source>
</evidence>
<dbReference type="Pfam" id="PF02597">
    <property type="entry name" value="ThiS"/>
    <property type="match status" value="1"/>
</dbReference>
<sequence length="74" mass="8227">MLITVKLFAHFRNGRFKEAERTYPDGADCLHVIHSLDFTARDMGIVMVNGLHAALDRTLQDRDTLALFPLVGGG</sequence>
<protein>
    <recommendedName>
        <fullName evidence="3">Molybdopterin synthase sulfur carrier subunit</fullName>
    </recommendedName>
</protein>
<reference evidence="2" key="1">
    <citation type="journal article" date="2023" name="Int. J. Syst. Evol. Microbiol.">
        <title>Mesoterricola silvestris gen. nov., sp. nov., Mesoterricola sediminis sp. nov., Geothrix oryzae sp. nov., Geothrix edaphica sp. nov., Geothrix rubra sp. nov., and Geothrix limicola sp. nov., six novel members of Acidobacteriota isolated from soils.</title>
        <authorList>
            <person name="Itoh H."/>
            <person name="Sugisawa Y."/>
            <person name="Mise K."/>
            <person name="Xu Z."/>
            <person name="Kuniyasu M."/>
            <person name="Ushijima N."/>
            <person name="Kawano K."/>
            <person name="Kobayashi E."/>
            <person name="Shiratori Y."/>
            <person name="Masuda Y."/>
            <person name="Senoo K."/>
        </authorList>
    </citation>
    <scope>NUCLEOTIDE SEQUENCE [LARGE SCALE GENOMIC DNA]</scope>
    <source>
        <strain evidence="2">W79</strain>
    </source>
</reference>
<name>A0AA48K7I7_9BACT</name>
<gene>
    <name evidence="1" type="ORF">METEAL_10880</name>
</gene>
<evidence type="ECO:0000313" key="1">
    <source>
        <dbReference type="EMBL" id="BDU71914.1"/>
    </source>
</evidence>
<dbReference type="KEGG" id="msil:METEAL_10880"/>
<organism evidence="1 2">
    <name type="scientific">Mesoterricola silvestris</name>
    <dbReference type="NCBI Taxonomy" id="2927979"/>
    <lineage>
        <taxon>Bacteria</taxon>
        <taxon>Pseudomonadati</taxon>
        <taxon>Acidobacteriota</taxon>
        <taxon>Holophagae</taxon>
        <taxon>Holophagales</taxon>
        <taxon>Holophagaceae</taxon>
        <taxon>Mesoterricola</taxon>
    </lineage>
</organism>
<dbReference type="InterPro" id="IPR016155">
    <property type="entry name" value="Mopterin_synth/thiamin_S_b"/>
</dbReference>
<dbReference type="SUPFAM" id="SSF54285">
    <property type="entry name" value="MoaD/ThiS"/>
    <property type="match status" value="1"/>
</dbReference>
<dbReference type="InterPro" id="IPR012675">
    <property type="entry name" value="Beta-grasp_dom_sf"/>
</dbReference>
<dbReference type="AlphaFoldDB" id="A0AA48K7I7"/>
<dbReference type="EMBL" id="AP027080">
    <property type="protein sequence ID" value="BDU71914.1"/>
    <property type="molecule type" value="Genomic_DNA"/>
</dbReference>
<accession>A0AA48K7I7</accession>
<dbReference type="Proteomes" id="UP001238179">
    <property type="component" value="Chromosome"/>
</dbReference>
<keyword evidence="2" id="KW-1185">Reference proteome</keyword>
<dbReference type="RefSeq" id="WP_316414816.1">
    <property type="nucleotide sequence ID" value="NZ_AP027080.1"/>
</dbReference>
<proteinExistence type="predicted"/>
<evidence type="ECO:0008006" key="3">
    <source>
        <dbReference type="Google" id="ProtNLM"/>
    </source>
</evidence>
<dbReference type="Gene3D" id="3.10.20.30">
    <property type="match status" value="1"/>
</dbReference>